<dbReference type="Pfam" id="PF06445">
    <property type="entry name" value="GyrI-like"/>
    <property type="match status" value="1"/>
</dbReference>
<dbReference type="SUPFAM" id="SSF46689">
    <property type="entry name" value="Homeodomain-like"/>
    <property type="match status" value="2"/>
</dbReference>
<protein>
    <recommendedName>
        <fullName evidence="4">HTH araC/xylS-type domain-containing protein</fullName>
    </recommendedName>
</protein>
<evidence type="ECO:0000313" key="6">
    <source>
        <dbReference type="Proteomes" id="UP000215596"/>
    </source>
</evidence>
<evidence type="ECO:0000259" key="4">
    <source>
        <dbReference type="PROSITE" id="PS01124"/>
    </source>
</evidence>
<dbReference type="Gene3D" id="3.20.80.10">
    <property type="entry name" value="Regulatory factor, effector binding domain"/>
    <property type="match status" value="2"/>
</dbReference>
<dbReference type="Proteomes" id="UP000215596">
    <property type="component" value="Unassembled WGS sequence"/>
</dbReference>
<evidence type="ECO:0000256" key="3">
    <source>
        <dbReference type="ARBA" id="ARBA00023163"/>
    </source>
</evidence>
<accession>A0A268EUZ6</accession>
<reference evidence="5 6" key="1">
    <citation type="submission" date="2017-07" db="EMBL/GenBank/DDBJ databases">
        <title>Isolation and whole genome analysis of endospore-forming bacteria from heroin.</title>
        <authorList>
            <person name="Kalinowski J."/>
            <person name="Ahrens B."/>
            <person name="Al-Dilaimi A."/>
            <person name="Winkler A."/>
            <person name="Wibberg D."/>
            <person name="Schleenbecker U."/>
            <person name="Ruckert C."/>
            <person name="Wolfel R."/>
            <person name="Grass G."/>
        </authorList>
    </citation>
    <scope>NUCLEOTIDE SEQUENCE [LARGE SCALE GENOMIC DNA]</scope>
    <source>
        <strain evidence="5 6">7537-G1</strain>
    </source>
</reference>
<dbReference type="InterPro" id="IPR018060">
    <property type="entry name" value="HTH_AraC"/>
</dbReference>
<dbReference type="InterPro" id="IPR050959">
    <property type="entry name" value="MarA-like"/>
</dbReference>
<organism evidence="5 6">
    <name type="scientific">Paenibacillus campinasensis</name>
    <dbReference type="NCBI Taxonomy" id="66347"/>
    <lineage>
        <taxon>Bacteria</taxon>
        <taxon>Bacillati</taxon>
        <taxon>Bacillota</taxon>
        <taxon>Bacilli</taxon>
        <taxon>Bacillales</taxon>
        <taxon>Paenibacillaceae</taxon>
        <taxon>Paenibacillus</taxon>
    </lineage>
</organism>
<dbReference type="PANTHER" id="PTHR47504:SF5">
    <property type="entry name" value="RIGHT ORIGIN-BINDING PROTEIN"/>
    <property type="match status" value="1"/>
</dbReference>
<sequence>MENAAIVQQAIDFIEDNLQEHLELEEIAGSAAISLPHLYRLFYALTGHPIKEYIRKRRTSEAAAALRDTSMPVADIGYRCGFDSYRAFHNSFKRYTGLTPGAYRNSGLYYNFGRIGLPVEATLHTTCRSAGVGPEVKLLQAESLSGWGLLYAGKQAIGLEREALACFRKRLAEHGWDERGLRVFGWNVDLDRDEDAYGYQLVAVRAKSESGNLEPGGSGLERVEVKGGQYATVQITDASDDAGILHAWNRLYSQWLPRSVFEPGASGFMEEYELDGDRIVRMKLYLSVKRSLSARSIAIEQRPPLTIMSFQGQGDGCMDHVEETSTAWLKRSGLIGRPDLRVYMRSEEGLSAVEGHASVYEVGIALPEGYRIPREERSSISTLAGGSYACVTTAAYGSMTGVLSDLHDWLASAAGFELDSERTWFAEYGADEGGGLDRGMRSGSIQVKCCVPIRTRS</sequence>
<evidence type="ECO:0000256" key="1">
    <source>
        <dbReference type="ARBA" id="ARBA00023015"/>
    </source>
</evidence>
<keyword evidence="1" id="KW-0805">Transcription regulation</keyword>
<dbReference type="PROSITE" id="PS01124">
    <property type="entry name" value="HTH_ARAC_FAMILY_2"/>
    <property type="match status" value="1"/>
</dbReference>
<dbReference type="Pfam" id="PF12833">
    <property type="entry name" value="HTH_18"/>
    <property type="match status" value="1"/>
</dbReference>
<dbReference type="InterPro" id="IPR009057">
    <property type="entry name" value="Homeodomain-like_sf"/>
</dbReference>
<dbReference type="SUPFAM" id="SSF55136">
    <property type="entry name" value="Probable bacterial effector-binding domain"/>
    <property type="match status" value="1"/>
</dbReference>
<dbReference type="InterPro" id="IPR011256">
    <property type="entry name" value="Reg_factor_effector_dom_sf"/>
</dbReference>
<evidence type="ECO:0000313" key="5">
    <source>
        <dbReference type="EMBL" id="PAD76952.1"/>
    </source>
</evidence>
<keyword evidence="3" id="KW-0804">Transcription</keyword>
<proteinExistence type="predicted"/>
<dbReference type="GO" id="GO:0043565">
    <property type="term" value="F:sequence-specific DNA binding"/>
    <property type="evidence" value="ECO:0007669"/>
    <property type="project" value="InterPro"/>
</dbReference>
<dbReference type="RefSeq" id="WP_095265291.1">
    <property type="nucleotide sequence ID" value="NZ_NPBY01000033.1"/>
</dbReference>
<dbReference type="EMBL" id="NPBY01000033">
    <property type="protein sequence ID" value="PAD76952.1"/>
    <property type="molecule type" value="Genomic_DNA"/>
</dbReference>
<name>A0A268EUZ6_9BACL</name>
<dbReference type="OrthoDB" id="9801123at2"/>
<dbReference type="InterPro" id="IPR029442">
    <property type="entry name" value="GyrI-like"/>
</dbReference>
<dbReference type="AlphaFoldDB" id="A0A268EUZ6"/>
<feature type="domain" description="HTH araC/xylS-type" evidence="4">
    <location>
        <begin position="8"/>
        <end position="106"/>
    </location>
</feature>
<gene>
    <name evidence="5" type="ORF">CHH67_11315</name>
</gene>
<dbReference type="Gene3D" id="1.10.10.60">
    <property type="entry name" value="Homeodomain-like"/>
    <property type="match status" value="2"/>
</dbReference>
<dbReference type="PANTHER" id="PTHR47504">
    <property type="entry name" value="RIGHT ORIGIN-BINDING PROTEIN"/>
    <property type="match status" value="1"/>
</dbReference>
<dbReference type="InterPro" id="IPR020449">
    <property type="entry name" value="Tscrpt_reg_AraC-type_HTH"/>
</dbReference>
<keyword evidence="2" id="KW-0238">DNA-binding</keyword>
<dbReference type="SMART" id="SM00342">
    <property type="entry name" value="HTH_ARAC"/>
    <property type="match status" value="1"/>
</dbReference>
<dbReference type="GO" id="GO:0003700">
    <property type="term" value="F:DNA-binding transcription factor activity"/>
    <property type="evidence" value="ECO:0007669"/>
    <property type="project" value="InterPro"/>
</dbReference>
<dbReference type="PRINTS" id="PR00032">
    <property type="entry name" value="HTHARAC"/>
</dbReference>
<comment type="caution">
    <text evidence="5">The sequence shown here is derived from an EMBL/GenBank/DDBJ whole genome shotgun (WGS) entry which is preliminary data.</text>
</comment>
<evidence type="ECO:0000256" key="2">
    <source>
        <dbReference type="ARBA" id="ARBA00023125"/>
    </source>
</evidence>